<keyword evidence="2" id="KW-0472">Membrane</keyword>
<sequence>MTSRHLPRAAIAGCVLVILAAVGVVLLRREASSSQDAPSAASGTSAQAVSSAAPTGTAPSAPSTHKDGPREQIPMPGCWEGLLELDKSASLDSLRAALAEAIGANDRFLAEYLKERLTEVVGNDAARGLQLVEWAAAANGPETSLYLEALKAAPAVRNPAVAERLLKLGEDKRAQIATRAAALDTLETQHRFTPESIQRLKAIAMDVDADSAAWLATRTLGRVMKEDYERTGNYASYWKELLDIGQTSKDLAVRQLALEMPSYSNPLLDSDSVDQLAELMKKDPDRQVREMSAFRLARTEDPKKALEAYRSAFDTEPSICVRFAMMLYALRAAGADALPLAAEFARKDPRLQQDYVDFKELYAAGTVDWARIWMNKKEYHECVVEEGAPHE</sequence>
<evidence type="ECO:0000256" key="1">
    <source>
        <dbReference type="SAM" id="MobiDB-lite"/>
    </source>
</evidence>
<dbReference type="Proteomes" id="UP000662747">
    <property type="component" value="Chromosome"/>
</dbReference>
<proteinExistence type="predicted"/>
<dbReference type="EMBL" id="CP071090">
    <property type="protein sequence ID" value="QSQ27059.1"/>
    <property type="molecule type" value="Genomic_DNA"/>
</dbReference>
<organism evidence="3 4">
    <name type="scientific">Pyxidicoccus parkwayensis</name>
    <dbReference type="NCBI Taxonomy" id="2813578"/>
    <lineage>
        <taxon>Bacteria</taxon>
        <taxon>Pseudomonadati</taxon>
        <taxon>Myxococcota</taxon>
        <taxon>Myxococcia</taxon>
        <taxon>Myxococcales</taxon>
        <taxon>Cystobacterineae</taxon>
        <taxon>Myxococcaceae</taxon>
        <taxon>Pyxidicoccus</taxon>
    </lineage>
</organism>
<name>A0ABX7P9D6_9BACT</name>
<reference evidence="3 4" key="1">
    <citation type="submission" date="2021-02" db="EMBL/GenBank/DDBJ databases">
        <title>De Novo genome assembly of isolated myxobacteria.</title>
        <authorList>
            <person name="Stevens D.C."/>
        </authorList>
    </citation>
    <scope>NUCLEOTIDE SEQUENCE [LARGE SCALE GENOMIC DNA]</scope>
    <source>
        <strain evidence="4">SCPEA02</strain>
    </source>
</reference>
<keyword evidence="2" id="KW-0812">Transmembrane</keyword>
<protein>
    <submittedName>
        <fullName evidence="3">HEAT repeat domain-containing protein</fullName>
    </submittedName>
</protein>
<gene>
    <name evidence="3" type="ORF">JY651_20025</name>
</gene>
<keyword evidence="4" id="KW-1185">Reference proteome</keyword>
<dbReference type="RefSeq" id="WP_206728586.1">
    <property type="nucleotide sequence ID" value="NZ_CP071090.1"/>
</dbReference>
<feature type="compositionally biased region" description="Low complexity" evidence="1">
    <location>
        <begin position="33"/>
        <end position="42"/>
    </location>
</feature>
<accession>A0ABX7P9D6</accession>
<feature type="compositionally biased region" description="Low complexity" evidence="1">
    <location>
        <begin position="50"/>
        <end position="63"/>
    </location>
</feature>
<feature type="transmembrane region" description="Helical" evidence="2">
    <location>
        <begin position="6"/>
        <end position="27"/>
    </location>
</feature>
<evidence type="ECO:0000313" key="3">
    <source>
        <dbReference type="EMBL" id="QSQ27059.1"/>
    </source>
</evidence>
<evidence type="ECO:0000313" key="4">
    <source>
        <dbReference type="Proteomes" id="UP000662747"/>
    </source>
</evidence>
<evidence type="ECO:0000256" key="2">
    <source>
        <dbReference type="SAM" id="Phobius"/>
    </source>
</evidence>
<feature type="region of interest" description="Disordered" evidence="1">
    <location>
        <begin position="33"/>
        <end position="75"/>
    </location>
</feature>
<keyword evidence="2" id="KW-1133">Transmembrane helix</keyword>